<dbReference type="Pfam" id="PF02899">
    <property type="entry name" value="Phage_int_SAM_1"/>
    <property type="match status" value="1"/>
</dbReference>
<dbReference type="GO" id="GO:0003677">
    <property type="term" value="F:DNA binding"/>
    <property type="evidence" value="ECO:0007669"/>
    <property type="project" value="UniProtKB-UniRule"/>
</dbReference>
<evidence type="ECO:0000256" key="4">
    <source>
        <dbReference type="ARBA" id="ARBA00023172"/>
    </source>
</evidence>
<dbReference type="SUPFAM" id="SSF56349">
    <property type="entry name" value="DNA breaking-rejoining enzymes"/>
    <property type="match status" value="1"/>
</dbReference>
<reference evidence="8" key="1">
    <citation type="submission" date="2016-01" db="EMBL/GenBank/DDBJ databases">
        <authorList>
            <person name="Peeters C."/>
        </authorList>
    </citation>
    <scope>NUCLEOTIDE SEQUENCE [LARGE SCALE GENOMIC DNA]</scope>
    <source>
        <strain evidence="8">LMG 22940</strain>
    </source>
</reference>
<evidence type="ECO:0000256" key="3">
    <source>
        <dbReference type="ARBA" id="ARBA00023125"/>
    </source>
</evidence>
<keyword evidence="4" id="KW-0233">DNA recombination</keyword>
<evidence type="ECO:0000313" key="9">
    <source>
        <dbReference type="Proteomes" id="UP000054770"/>
    </source>
</evidence>
<evidence type="ECO:0000259" key="6">
    <source>
        <dbReference type="PROSITE" id="PS51898"/>
    </source>
</evidence>
<keyword evidence="2" id="KW-0229">DNA integration</keyword>
<gene>
    <name evidence="8" type="ORF">AWB68_07093</name>
</gene>
<feature type="domain" description="Core-binding (CB)" evidence="7">
    <location>
        <begin position="5"/>
        <end position="98"/>
    </location>
</feature>
<dbReference type="PANTHER" id="PTHR30349:SF81">
    <property type="entry name" value="TYROSINE RECOMBINASE XERC"/>
    <property type="match status" value="1"/>
</dbReference>
<protein>
    <submittedName>
        <fullName evidence="8">Integrase domain-containing protein</fullName>
    </submittedName>
</protein>
<evidence type="ECO:0000259" key="7">
    <source>
        <dbReference type="PROSITE" id="PS51900"/>
    </source>
</evidence>
<keyword evidence="1" id="KW-0159">Chromosome partition</keyword>
<dbReference type="PROSITE" id="PS51898">
    <property type="entry name" value="TYR_RECOMBINASE"/>
    <property type="match status" value="1"/>
</dbReference>
<evidence type="ECO:0000313" key="8">
    <source>
        <dbReference type="EMBL" id="SAL83906.1"/>
    </source>
</evidence>
<organism evidence="8 9">
    <name type="scientific">Caballeronia choica</name>
    <dbReference type="NCBI Taxonomy" id="326476"/>
    <lineage>
        <taxon>Bacteria</taxon>
        <taxon>Pseudomonadati</taxon>
        <taxon>Pseudomonadota</taxon>
        <taxon>Betaproteobacteria</taxon>
        <taxon>Burkholderiales</taxon>
        <taxon>Burkholderiaceae</taxon>
        <taxon>Caballeronia</taxon>
    </lineage>
</organism>
<dbReference type="InterPro" id="IPR011010">
    <property type="entry name" value="DNA_brk_join_enz"/>
</dbReference>
<dbReference type="InterPro" id="IPR013762">
    <property type="entry name" value="Integrase-like_cat_sf"/>
</dbReference>
<accession>A0A158KRW2</accession>
<dbReference type="RefSeq" id="WP_087648952.1">
    <property type="nucleotide sequence ID" value="NZ_FCON02000147.1"/>
</dbReference>
<evidence type="ECO:0000256" key="2">
    <source>
        <dbReference type="ARBA" id="ARBA00022908"/>
    </source>
</evidence>
<dbReference type="EMBL" id="FCON02000147">
    <property type="protein sequence ID" value="SAL83906.1"/>
    <property type="molecule type" value="Genomic_DNA"/>
</dbReference>
<dbReference type="GO" id="GO:0015074">
    <property type="term" value="P:DNA integration"/>
    <property type="evidence" value="ECO:0007669"/>
    <property type="project" value="UniProtKB-KW"/>
</dbReference>
<dbReference type="AlphaFoldDB" id="A0A158KRW2"/>
<dbReference type="Proteomes" id="UP000054770">
    <property type="component" value="Unassembled WGS sequence"/>
</dbReference>
<dbReference type="InterPro" id="IPR002104">
    <property type="entry name" value="Integrase_catalytic"/>
</dbReference>
<dbReference type="OrthoDB" id="5415821at2"/>
<evidence type="ECO:0000256" key="1">
    <source>
        <dbReference type="ARBA" id="ARBA00022829"/>
    </source>
</evidence>
<keyword evidence="3 5" id="KW-0238">DNA-binding</keyword>
<comment type="caution">
    <text evidence="8">The sequence shown here is derived from an EMBL/GenBank/DDBJ whole genome shotgun (WGS) entry which is preliminary data.</text>
</comment>
<dbReference type="Gene3D" id="1.10.443.10">
    <property type="entry name" value="Intergrase catalytic core"/>
    <property type="match status" value="1"/>
</dbReference>
<feature type="domain" description="Tyr recombinase" evidence="6">
    <location>
        <begin position="122"/>
        <end position="305"/>
    </location>
</feature>
<dbReference type="GO" id="GO:0006310">
    <property type="term" value="P:DNA recombination"/>
    <property type="evidence" value="ECO:0007669"/>
    <property type="project" value="UniProtKB-KW"/>
</dbReference>
<dbReference type="InterPro" id="IPR010998">
    <property type="entry name" value="Integrase_recombinase_N"/>
</dbReference>
<dbReference type="InterPro" id="IPR044068">
    <property type="entry name" value="CB"/>
</dbReference>
<dbReference type="InterPro" id="IPR004107">
    <property type="entry name" value="Integrase_SAM-like_N"/>
</dbReference>
<dbReference type="PANTHER" id="PTHR30349">
    <property type="entry name" value="PHAGE INTEGRASE-RELATED"/>
    <property type="match status" value="1"/>
</dbReference>
<proteinExistence type="predicted"/>
<name>A0A158KRW2_9BURK</name>
<evidence type="ECO:0000256" key="5">
    <source>
        <dbReference type="PROSITE-ProRule" id="PRU01248"/>
    </source>
</evidence>
<sequence length="332" mass="37536">MNDKNLLGPWIRRFLLEYLVGERNLARNTQTSYRDTLTLLLPFASKRTGIAIDRMTVEDLSPAIVRQFLDHLERDRQCTGATRNQRLGTIHSLARFIGMRSPVHLSWCTEMRLVPFKKTDRSMIGYLEKVEMDELLRQPDRDTAIGLRDYVLLLFLYNSGARADEVARLTIGDLHLGDPPSARILGKGNKVRLCPLWPMMIPLLRNLVAGRGTDQVVFLGRANKPMTRFGIHRLVTNYAATASETVPSMASRRISPHNIRHTSAVHLLRAGVDINTIRAWLGHVSLDTTNIYAEVDLEMKAKALAIVDVSGLPVSPLRRRELPSLMIFLRGL</sequence>
<dbReference type="Gene3D" id="1.10.150.130">
    <property type="match status" value="1"/>
</dbReference>
<dbReference type="GO" id="GO:0007059">
    <property type="term" value="P:chromosome segregation"/>
    <property type="evidence" value="ECO:0007669"/>
    <property type="project" value="UniProtKB-KW"/>
</dbReference>
<dbReference type="PROSITE" id="PS51900">
    <property type="entry name" value="CB"/>
    <property type="match status" value="1"/>
</dbReference>
<dbReference type="Pfam" id="PF00589">
    <property type="entry name" value="Phage_integrase"/>
    <property type="match status" value="1"/>
</dbReference>
<dbReference type="InterPro" id="IPR050090">
    <property type="entry name" value="Tyrosine_recombinase_XerCD"/>
</dbReference>
<keyword evidence="9" id="KW-1185">Reference proteome</keyword>